<dbReference type="PANTHER" id="PTHR39087:SF2">
    <property type="entry name" value="UPF0104 MEMBRANE PROTEIN MJ1595"/>
    <property type="match status" value="1"/>
</dbReference>
<evidence type="ECO:0000256" key="2">
    <source>
        <dbReference type="ARBA" id="ARBA00022475"/>
    </source>
</evidence>
<evidence type="ECO:0000313" key="8">
    <source>
        <dbReference type="Proteomes" id="UP000288547"/>
    </source>
</evidence>
<comment type="caution">
    <text evidence="7">The sequence shown here is derived from an EMBL/GenBank/DDBJ whole genome shotgun (WGS) entry which is preliminary data.</text>
</comment>
<feature type="transmembrane region" description="Helical" evidence="6">
    <location>
        <begin position="165"/>
        <end position="189"/>
    </location>
</feature>
<dbReference type="OrthoDB" id="5104422at2"/>
<keyword evidence="5 6" id="KW-0472">Membrane</keyword>
<protein>
    <submittedName>
        <fullName evidence="7">Flippase-like domain-containing protein</fullName>
    </submittedName>
</protein>
<dbReference type="NCBIfam" id="TIGR00374">
    <property type="entry name" value="flippase-like domain"/>
    <property type="match status" value="1"/>
</dbReference>
<evidence type="ECO:0000256" key="1">
    <source>
        <dbReference type="ARBA" id="ARBA00004651"/>
    </source>
</evidence>
<gene>
    <name evidence="7" type="ORF">ELQ90_02075</name>
</gene>
<feature type="transmembrane region" description="Helical" evidence="6">
    <location>
        <begin position="319"/>
        <end position="343"/>
    </location>
</feature>
<evidence type="ECO:0000256" key="6">
    <source>
        <dbReference type="SAM" id="Phobius"/>
    </source>
</evidence>
<evidence type="ECO:0000313" key="7">
    <source>
        <dbReference type="EMBL" id="RWZ52754.1"/>
    </source>
</evidence>
<evidence type="ECO:0000256" key="4">
    <source>
        <dbReference type="ARBA" id="ARBA00022989"/>
    </source>
</evidence>
<dbReference type="GO" id="GO:0005886">
    <property type="term" value="C:plasma membrane"/>
    <property type="evidence" value="ECO:0007669"/>
    <property type="project" value="UniProtKB-SubCell"/>
</dbReference>
<dbReference type="EMBL" id="RZNB01000001">
    <property type="protein sequence ID" value="RWZ52754.1"/>
    <property type="molecule type" value="Genomic_DNA"/>
</dbReference>
<reference evidence="7 8" key="1">
    <citation type="submission" date="2018-12" db="EMBL/GenBank/DDBJ databases">
        <authorList>
            <person name="Li F."/>
        </authorList>
    </citation>
    <scope>NUCLEOTIDE SEQUENCE [LARGE SCALE GENOMIC DNA]</scope>
    <source>
        <strain evidence="7 8">11W25H-1</strain>
    </source>
</reference>
<feature type="transmembrane region" description="Helical" evidence="6">
    <location>
        <begin position="136"/>
        <end position="159"/>
    </location>
</feature>
<sequence>MSTTTATPSSRAPWYRSFRFWTSAITAVIVGIIVWSAWPTVVDAAESLRRVNLWILALLLPVQLASFAATGEVLFSFLRSQGEMRKVHPLTAMRMSLEFNFANHVLPAGGSAGLAYSTWKLNTLGVRASRGTFAQLARFAVTFASFLLLLIVAAVWLVVSGHSDPGVLLLAGVIGGLAVVITIAGVVLLRRRRMLHRFAGLVARTLRLVARLLRRPPAADTVALVRFFDGLHLELRSLLARPRALLAPFAWSLAVNLFDAGLFWVALAAFGLTPDLAVVFVAYGVATVASMVILTPNGVGGYEVAMVGVLVTGGVDPEIAIAAVVLARVILLLGTVAFGWLFYQHSISTAGAPRLDREHSA</sequence>
<keyword evidence="4 6" id="KW-1133">Transmembrane helix</keyword>
<comment type="subcellular location">
    <subcellularLocation>
        <location evidence="1">Cell membrane</location>
        <topology evidence="1">Multi-pass membrane protein</topology>
    </subcellularLocation>
</comment>
<dbReference type="InterPro" id="IPR022791">
    <property type="entry name" value="L-PG_synthase/AglD"/>
</dbReference>
<keyword evidence="3 6" id="KW-0812">Transmembrane</keyword>
<evidence type="ECO:0000256" key="5">
    <source>
        <dbReference type="ARBA" id="ARBA00023136"/>
    </source>
</evidence>
<dbReference type="RefSeq" id="WP_128493597.1">
    <property type="nucleotide sequence ID" value="NZ_RZNB01000001.1"/>
</dbReference>
<organism evidence="7 8">
    <name type="scientific">Labedella phragmitis</name>
    <dbReference type="NCBI Taxonomy" id="2498849"/>
    <lineage>
        <taxon>Bacteria</taxon>
        <taxon>Bacillati</taxon>
        <taxon>Actinomycetota</taxon>
        <taxon>Actinomycetes</taxon>
        <taxon>Micrococcales</taxon>
        <taxon>Microbacteriaceae</taxon>
        <taxon>Labedella</taxon>
    </lineage>
</organism>
<name>A0A444PY00_9MICO</name>
<keyword evidence="2" id="KW-1003">Cell membrane</keyword>
<feature type="transmembrane region" description="Helical" evidence="6">
    <location>
        <begin position="276"/>
        <end position="299"/>
    </location>
</feature>
<dbReference type="AlphaFoldDB" id="A0A444PY00"/>
<feature type="transmembrane region" description="Helical" evidence="6">
    <location>
        <begin position="53"/>
        <end position="78"/>
    </location>
</feature>
<dbReference type="Proteomes" id="UP000288547">
    <property type="component" value="Unassembled WGS sequence"/>
</dbReference>
<evidence type="ECO:0000256" key="3">
    <source>
        <dbReference type="ARBA" id="ARBA00022692"/>
    </source>
</evidence>
<feature type="transmembrane region" description="Helical" evidence="6">
    <location>
        <begin position="20"/>
        <end position="41"/>
    </location>
</feature>
<accession>A0A444PY00</accession>
<proteinExistence type="predicted"/>
<dbReference type="Pfam" id="PF03706">
    <property type="entry name" value="LPG_synthase_TM"/>
    <property type="match status" value="1"/>
</dbReference>
<feature type="transmembrane region" description="Helical" evidence="6">
    <location>
        <begin position="245"/>
        <end position="270"/>
    </location>
</feature>
<dbReference type="PANTHER" id="PTHR39087">
    <property type="entry name" value="UPF0104 MEMBRANE PROTEIN MJ1595"/>
    <property type="match status" value="1"/>
</dbReference>
<keyword evidence="8" id="KW-1185">Reference proteome</keyword>